<dbReference type="Proteomes" id="UP000231198">
    <property type="component" value="Unassembled WGS sequence"/>
</dbReference>
<dbReference type="EMBL" id="PEZG01000015">
    <property type="protein sequence ID" value="PIS16018.1"/>
    <property type="molecule type" value="Genomic_DNA"/>
</dbReference>
<gene>
    <name evidence="2" type="ORF">COT62_00590</name>
</gene>
<feature type="non-terminal residue" evidence="2">
    <location>
        <position position="191"/>
    </location>
</feature>
<dbReference type="AlphaFoldDB" id="A0A2H0WVR8"/>
<feature type="transmembrane region" description="Helical" evidence="1">
    <location>
        <begin position="12"/>
        <end position="35"/>
    </location>
</feature>
<keyword evidence="1" id="KW-1133">Transmembrane helix</keyword>
<sequence length="191" mass="19384">MDEKKIDFLGPEFIMAMIAALMSDFTFLFLLALLIPVIGLVIALMVIMSHYFAGLILLFLIFPKLKHLLPKLTLILAVILPFPFLAIGLVSAIILQNRLIEFVVTQVAIQAIAVSTAGAGEVLEVGAAAAKAGAAVAKTGAAAAEIEAATVKAGAAVTEIGAATKTGAAAAKAGTEAAEAGARAAEATGEA</sequence>
<protein>
    <submittedName>
        <fullName evidence="2">Uncharacterized protein</fullName>
    </submittedName>
</protein>
<evidence type="ECO:0000313" key="2">
    <source>
        <dbReference type="EMBL" id="PIS16018.1"/>
    </source>
</evidence>
<reference evidence="3" key="1">
    <citation type="submission" date="2017-09" db="EMBL/GenBank/DDBJ databases">
        <title>Depth-based differentiation of microbial function through sediment-hosted aquifers and enrichment of novel symbionts in the deep terrestrial subsurface.</title>
        <authorList>
            <person name="Probst A.J."/>
            <person name="Ladd B."/>
            <person name="Jarett J.K."/>
            <person name="Geller-Mcgrath D.E."/>
            <person name="Sieber C.M.K."/>
            <person name="Emerson J.B."/>
            <person name="Anantharaman K."/>
            <person name="Thomas B.C."/>
            <person name="Malmstrom R."/>
            <person name="Stieglmeier M."/>
            <person name="Klingl A."/>
            <person name="Woyke T."/>
            <person name="Ryan C.M."/>
            <person name="Banfield J.F."/>
        </authorList>
    </citation>
    <scope>NUCLEOTIDE SEQUENCE [LARGE SCALE GENOMIC DNA]</scope>
</reference>
<keyword evidence="1" id="KW-0472">Membrane</keyword>
<keyword evidence="1" id="KW-0812">Transmembrane</keyword>
<organism evidence="2 3">
    <name type="scientific">Candidatus Roizmanbacteria bacterium CG09_land_8_20_14_0_10_41_9</name>
    <dbReference type="NCBI Taxonomy" id="1974850"/>
    <lineage>
        <taxon>Bacteria</taxon>
        <taxon>Candidatus Roizmaniibacteriota</taxon>
    </lineage>
</organism>
<evidence type="ECO:0000313" key="3">
    <source>
        <dbReference type="Proteomes" id="UP000231198"/>
    </source>
</evidence>
<proteinExistence type="predicted"/>
<comment type="caution">
    <text evidence="2">The sequence shown here is derived from an EMBL/GenBank/DDBJ whole genome shotgun (WGS) entry which is preliminary data.</text>
</comment>
<feature type="transmembrane region" description="Helical" evidence="1">
    <location>
        <begin position="74"/>
        <end position="95"/>
    </location>
</feature>
<accession>A0A2H0WVR8</accession>
<feature type="transmembrane region" description="Helical" evidence="1">
    <location>
        <begin position="41"/>
        <end position="62"/>
    </location>
</feature>
<name>A0A2H0WVR8_9BACT</name>
<evidence type="ECO:0000256" key="1">
    <source>
        <dbReference type="SAM" id="Phobius"/>
    </source>
</evidence>